<dbReference type="EMBL" id="WEIX01013882">
    <property type="protein sequence ID" value="NWH26590.1"/>
    <property type="molecule type" value="Genomic_DNA"/>
</dbReference>
<reference evidence="2" key="1">
    <citation type="submission" date="2019-10" db="EMBL/GenBank/DDBJ databases">
        <title>Bird 10,000 Genomes (B10K) Project - Family phase.</title>
        <authorList>
            <person name="Zhang G."/>
        </authorList>
    </citation>
    <scope>NUCLEOTIDE SEQUENCE</scope>
    <source>
        <strain evidence="2">B10K-DU-012-65</strain>
        <tissue evidence="2">Muscle</tissue>
    </source>
</reference>
<evidence type="ECO:0000256" key="1">
    <source>
        <dbReference type="SAM" id="MobiDB-lite"/>
    </source>
</evidence>
<dbReference type="Proteomes" id="UP000640762">
    <property type="component" value="Unassembled WGS sequence"/>
</dbReference>
<accession>A0A850U7C9</accession>
<dbReference type="GO" id="GO:0035869">
    <property type="term" value="C:ciliary transition zone"/>
    <property type="evidence" value="ECO:0007669"/>
    <property type="project" value="TreeGrafter"/>
</dbReference>
<comment type="caution">
    <text evidence="2">The sequence shown here is derived from an EMBL/GenBank/DDBJ whole genome shotgun (WGS) entry which is preliminary data.</text>
</comment>
<dbReference type="PANTHER" id="PTHR14492:SF4">
    <property type="entry name" value="CILIOGENESIS AND PLANAR POLARITY EFFECTOR 1"/>
    <property type="match status" value="1"/>
</dbReference>
<sequence>LETTGEAITTSADVRDVASTGKKPAETQDASTNTHLVLKSYKDVGISAGNEVSEVQKNESVMSVPVSESSSAPEILPPGMYSNLRFPTEVNERPLQSFLSDAPDLSEHEYISVIDIEDSDILNTLAMIPESAEEIATAQQNEKFEIPSTAKLHHMAASVTNAIPPKVLQKEG</sequence>
<feature type="non-terminal residue" evidence="2">
    <location>
        <position position="172"/>
    </location>
</feature>
<protein>
    <submittedName>
        <fullName evidence="2">CPLN1 protein</fullName>
    </submittedName>
</protein>
<feature type="compositionally biased region" description="Polar residues" evidence="1">
    <location>
        <begin position="1"/>
        <end position="12"/>
    </location>
</feature>
<gene>
    <name evidence="2" type="primary">Cplane1_1</name>
    <name evidence="2" type="ORF">GRUAME_R11137</name>
</gene>
<dbReference type="PANTHER" id="PTHR14492">
    <property type="entry name" value="JBTS17"/>
    <property type="match status" value="1"/>
</dbReference>
<dbReference type="GO" id="GO:0060271">
    <property type="term" value="P:cilium assembly"/>
    <property type="evidence" value="ECO:0007669"/>
    <property type="project" value="TreeGrafter"/>
</dbReference>
<feature type="region of interest" description="Disordered" evidence="1">
    <location>
        <begin position="1"/>
        <end position="34"/>
    </location>
</feature>
<name>A0A850U7C9_GRUAM</name>
<dbReference type="InterPro" id="IPR028236">
    <property type="entry name" value="CPLANE1"/>
</dbReference>
<proteinExistence type="predicted"/>
<organism evidence="2 3">
    <name type="scientific">Grus americana</name>
    <name type="common">Whooping crane</name>
    <dbReference type="NCBI Taxonomy" id="9117"/>
    <lineage>
        <taxon>Eukaryota</taxon>
        <taxon>Metazoa</taxon>
        <taxon>Chordata</taxon>
        <taxon>Craniata</taxon>
        <taxon>Vertebrata</taxon>
        <taxon>Euteleostomi</taxon>
        <taxon>Archelosauria</taxon>
        <taxon>Archosauria</taxon>
        <taxon>Dinosauria</taxon>
        <taxon>Saurischia</taxon>
        <taxon>Theropoda</taxon>
        <taxon>Coelurosauria</taxon>
        <taxon>Aves</taxon>
        <taxon>Neognathae</taxon>
        <taxon>Neoaves</taxon>
        <taxon>Gruiformes</taxon>
        <taxon>Gruidae</taxon>
        <taxon>Grus</taxon>
    </lineage>
</organism>
<feature type="non-terminal residue" evidence="2">
    <location>
        <position position="1"/>
    </location>
</feature>
<evidence type="ECO:0000313" key="2">
    <source>
        <dbReference type="EMBL" id="NWH26590.1"/>
    </source>
</evidence>
<evidence type="ECO:0000313" key="3">
    <source>
        <dbReference type="Proteomes" id="UP000640762"/>
    </source>
</evidence>
<dbReference type="AlphaFoldDB" id="A0A850U7C9"/>
<keyword evidence="3" id="KW-1185">Reference proteome</keyword>